<gene>
    <name evidence="1" type="ORF">K435DRAFT_876428</name>
</gene>
<dbReference type="AlphaFoldDB" id="A0A4S8KS75"/>
<sequence>MVIFSYNIVALTSTAANIISRTALAEGYTALFLGLQAAIHSVLTSRMLLHIRQEATDAALPTTQFSQSLCFASGPLNEDEFDNETGQRIRTRVSRQLVTVDEGQSWFGGPFERSLVSVE</sequence>
<dbReference type="Proteomes" id="UP000297245">
    <property type="component" value="Unassembled WGS sequence"/>
</dbReference>
<evidence type="ECO:0000313" key="1">
    <source>
        <dbReference type="EMBL" id="THU78632.1"/>
    </source>
</evidence>
<keyword evidence="2" id="KW-1185">Reference proteome</keyword>
<organism evidence="1 2">
    <name type="scientific">Dendrothele bispora (strain CBS 962.96)</name>
    <dbReference type="NCBI Taxonomy" id="1314807"/>
    <lineage>
        <taxon>Eukaryota</taxon>
        <taxon>Fungi</taxon>
        <taxon>Dikarya</taxon>
        <taxon>Basidiomycota</taxon>
        <taxon>Agaricomycotina</taxon>
        <taxon>Agaricomycetes</taxon>
        <taxon>Agaricomycetidae</taxon>
        <taxon>Agaricales</taxon>
        <taxon>Agaricales incertae sedis</taxon>
        <taxon>Dendrothele</taxon>
    </lineage>
</organism>
<evidence type="ECO:0000313" key="2">
    <source>
        <dbReference type="Proteomes" id="UP000297245"/>
    </source>
</evidence>
<dbReference type="EMBL" id="ML180160">
    <property type="protein sequence ID" value="THU78632.1"/>
    <property type="molecule type" value="Genomic_DNA"/>
</dbReference>
<name>A0A4S8KS75_DENBC</name>
<accession>A0A4S8KS75</accession>
<proteinExistence type="predicted"/>
<protein>
    <submittedName>
        <fullName evidence="1">Uncharacterized protein</fullName>
    </submittedName>
</protein>
<reference evidence="1 2" key="1">
    <citation type="journal article" date="2019" name="Nat. Ecol. Evol.">
        <title>Megaphylogeny resolves global patterns of mushroom evolution.</title>
        <authorList>
            <person name="Varga T."/>
            <person name="Krizsan K."/>
            <person name="Foldi C."/>
            <person name="Dima B."/>
            <person name="Sanchez-Garcia M."/>
            <person name="Sanchez-Ramirez S."/>
            <person name="Szollosi G.J."/>
            <person name="Szarkandi J.G."/>
            <person name="Papp V."/>
            <person name="Albert L."/>
            <person name="Andreopoulos W."/>
            <person name="Angelini C."/>
            <person name="Antonin V."/>
            <person name="Barry K.W."/>
            <person name="Bougher N.L."/>
            <person name="Buchanan P."/>
            <person name="Buyck B."/>
            <person name="Bense V."/>
            <person name="Catcheside P."/>
            <person name="Chovatia M."/>
            <person name="Cooper J."/>
            <person name="Damon W."/>
            <person name="Desjardin D."/>
            <person name="Finy P."/>
            <person name="Geml J."/>
            <person name="Haridas S."/>
            <person name="Hughes K."/>
            <person name="Justo A."/>
            <person name="Karasinski D."/>
            <person name="Kautmanova I."/>
            <person name="Kiss B."/>
            <person name="Kocsube S."/>
            <person name="Kotiranta H."/>
            <person name="LaButti K.M."/>
            <person name="Lechner B.E."/>
            <person name="Liimatainen K."/>
            <person name="Lipzen A."/>
            <person name="Lukacs Z."/>
            <person name="Mihaltcheva S."/>
            <person name="Morgado L.N."/>
            <person name="Niskanen T."/>
            <person name="Noordeloos M.E."/>
            <person name="Ohm R.A."/>
            <person name="Ortiz-Santana B."/>
            <person name="Ovrebo C."/>
            <person name="Racz N."/>
            <person name="Riley R."/>
            <person name="Savchenko A."/>
            <person name="Shiryaev A."/>
            <person name="Soop K."/>
            <person name="Spirin V."/>
            <person name="Szebenyi C."/>
            <person name="Tomsovsky M."/>
            <person name="Tulloss R.E."/>
            <person name="Uehling J."/>
            <person name="Grigoriev I.V."/>
            <person name="Vagvolgyi C."/>
            <person name="Papp T."/>
            <person name="Martin F.M."/>
            <person name="Miettinen O."/>
            <person name="Hibbett D.S."/>
            <person name="Nagy L.G."/>
        </authorList>
    </citation>
    <scope>NUCLEOTIDE SEQUENCE [LARGE SCALE GENOMIC DNA]</scope>
    <source>
        <strain evidence="1 2">CBS 962.96</strain>
    </source>
</reference>
<dbReference type="OrthoDB" id="3012748at2759"/>